<dbReference type="AlphaFoldDB" id="A0ABD3XJN9"/>
<dbReference type="EMBL" id="JBJQND010000002">
    <property type="protein sequence ID" value="KAL3885232.1"/>
    <property type="molecule type" value="Genomic_DNA"/>
</dbReference>
<comment type="caution">
    <text evidence="1">The sequence shown here is derived from an EMBL/GenBank/DDBJ whole genome shotgun (WGS) entry which is preliminary data.</text>
</comment>
<accession>A0ABD3XJN9</accession>
<keyword evidence="2" id="KW-1185">Reference proteome</keyword>
<gene>
    <name evidence="1" type="ORF">ACJMK2_025320</name>
</gene>
<sequence length="52" mass="5929">MLKEAIIAVRTESATLGVSHNRSNYADNLSFMNIILNFLPKTRISSQYTNKR</sequence>
<evidence type="ECO:0000313" key="1">
    <source>
        <dbReference type="EMBL" id="KAL3885232.1"/>
    </source>
</evidence>
<name>A0ABD3XJN9_SINWO</name>
<organism evidence="1 2">
    <name type="scientific">Sinanodonta woodiana</name>
    <name type="common">Chinese pond mussel</name>
    <name type="synonym">Anodonta woodiana</name>
    <dbReference type="NCBI Taxonomy" id="1069815"/>
    <lineage>
        <taxon>Eukaryota</taxon>
        <taxon>Metazoa</taxon>
        <taxon>Spiralia</taxon>
        <taxon>Lophotrochozoa</taxon>
        <taxon>Mollusca</taxon>
        <taxon>Bivalvia</taxon>
        <taxon>Autobranchia</taxon>
        <taxon>Heteroconchia</taxon>
        <taxon>Palaeoheterodonta</taxon>
        <taxon>Unionida</taxon>
        <taxon>Unionoidea</taxon>
        <taxon>Unionidae</taxon>
        <taxon>Unioninae</taxon>
        <taxon>Sinanodonta</taxon>
    </lineage>
</organism>
<reference evidence="1 2" key="1">
    <citation type="submission" date="2024-11" db="EMBL/GenBank/DDBJ databases">
        <title>Chromosome-level genome assembly of the freshwater bivalve Anodonta woodiana.</title>
        <authorList>
            <person name="Chen X."/>
        </authorList>
    </citation>
    <scope>NUCLEOTIDE SEQUENCE [LARGE SCALE GENOMIC DNA]</scope>
    <source>
        <strain evidence="1">MN2024</strain>
        <tissue evidence="1">Gills</tissue>
    </source>
</reference>
<proteinExistence type="predicted"/>
<evidence type="ECO:0000313" key="2">
    <source>
        <dbReference type="Proteomes" id="UP001634394"/>
    </source>
</evidence>
<protein>
    <submittedName>
        <fullName evidence="1">Uncharacterized protein</fullName>
    </submittedName>
</protein>
<dbReference type="Proteomes" id="UP001634394">
    <property type="component" value="Unassembled WGS sequence"/>
</dbReference>